<dbReference type="SUPFAM" id="SSF53383">
    <property type="entry name" value="PLP-dependent transferases"/>
    <property type="match status" value="1"/>
</dbReference>
<evidence type="ECO:0000313" key="11">
    <source>
        <dbReference type="Proteomes" id="UP000249299"/>
    </source>
</evidence>
<dbReference type="GO" id="GO:0006520">
    <property type="term" value="P:amino acid metabolic process"/>
    <property type="evidence" value="ECO:0007669"/>
    <property type="project" value="InterPro"/>
</dbReference>
<reference evidence="10 11" key="1">
    <citation type="submission" date="2017-07" db="EMBL/GenBank/DDBJ databases">
        <title>Draft Genome Sequences of Select Purple Nonsulfur Bacteria.</title>
        <authorList>
            <person name="Lasarre B."/>
            <person name="Mckinlay J.B."/>
        </authorList>
    </citation>
    <scope>NUCLEOTIDE SEQUENCE [LARGE SCALE GENOMIC DNA]</scope>
    <source>
        <strain evidence="10 11">DSM 11290</strain>
    </source>
</reference>
<protein>
    <recommendedName>
        <fullName evidence="4">aspartate transaminase</fullName>
        <ecNumber evidence="4">2.6.1.1</ecNumber>
    </recommendedName>
</protein>
<comment type="subunit">
    <text evidence="3">Homodimer.</text>
</comment>
<keyword evidence="7" id="KW-0663">Pyridoxal phosphate</keyword>
<keyword evidence="5 10" id="KW-0032">Aminotransferase</keyword>
<evidence type="ECO:0000256" key="6">
    <source>
        <dbReference type="ARBA" id="ARBA00022679"/>
    </source>
</evidence>
<keyword evidence="11" id="KW-1185">Reference proteome</keyword>
<dbReference type="Proteomes" id="UP000249299">
    <property type="component" value="Unassembled WGS sequence"/>
</dbReference>
<comment type="caution">
    <text evidence="10">The sequence shown here is derived from an EMBL/GenBank/DDBJ whole genome shotgun (WGS) entry which is preliminary data.</text>
</comment>
<accession>A0A327JHF2</accession>
<dbReference type="PANTHER" id="PTHR46383">
    <property type="entry name" value="ASPARTATE AMINOTRANSFERASE"/>
    <property type="match status" value="1"/>
</dbReference>
<dbReference type="PANTHER" id="PTHR46383:SF1">
    <property type="entry name" value="ASPARTATE AMINOTRANSFERASE"/>
    <property type="match status" value="1"/>
</dbReference>
<dbReference type="Gene3D" id="3.90.1150.10">
    <property type="entry name" value="Aspartate Aminotransferase, domain 1"/>
    <property type="match status" value="1"/>
</dbReference>
<dbReference type="Pfam" id="PF00155">
    <property type="entry name" value="Aminotran_1_2"/>
    <property type="match status" value="1"/>
</dbReference>
<dbReference type="EMBL" id="NPEV01000070">
    <property type="protein sequence ID" value="RAI24703.1"/>
    <property type="molecule type" value="Genomic_DNA"/>
</dbReference>
<dbReference type="InterPro" id="IPR050596">
    <property type="entry name" value="AspAT/PAT-like"/>
</dbReference>
<evidence type="ECO:0000256" key="3">
    <source>
        <dbReference type="ARBA" id="ARBA00011738"/>
    </source>
</evidence>
<evidence type="ECO:0000256" key="8">
    <source>
        <dbReference type="ARBA" id="ARBA00049185"/>
    </source>
</evidence>
<comment type="catalytic activity">
    <reaction evidence="8">
        <text>L-aspartate + 2-oxoglutarate = oxaloacetate + L-glutamate</text>
        <dbReference type="Rhea" id="RHEA:21824"/>
        <dbReference type="ChEBI" id="CHEBI:16452"/>
        <dbReference type="ChEBI" id="CHEBI:16810"/>
        <dbReference type="ChEBI" id="CHEBI:29985"/>
        <dbReference type="ChEBI" id="CHEBI:29991"/>
        <dbReference type="EC" id="2.6.1.1"/>
    </reaction>
</comment>
<gene>
    <name evidence="10" type="ORF">CH339_21515</name>
</gene>
<dbReference type="Gene3D" id="3.40.640.10">
    <property type="entry name" value="Type I PLP-dependent aspartate aminotransferase-like (Major domain)"/>
    <property type="match status" value="1"/>
</dbReference>
<dbReference type="RefSeq" id="WP_111436489.1">
    <property type="nucleotide sequence ID" value="NZ_JACIGG010000008.1"/>
</dbReference>
<dbReference type="GO" id="GO:0004069">
    <property type="term" value="F:L-aspartate:2-oxoglutarate aminotransferase activity"/>
    <property type="evidence" value="ECO:0007669"/>
    <property type="project" value="UniProtKB-EC"/>
</dbReference>
<dbReference type="EC" id="2.6.1.1" evidence="4"/>
<dbReference type="CDD" id="cd00609">
    <property type="entry name" value="AAT_like"/>
    <property type="match status" value="1"/>
</dbReference>
<comment type="cofactor">
    <cofactor evidence="1">
        <name>pyridoxal 5'-phosphate</name>
        <dbReference type="ChEBI" id="CHEBI:597326"/>
    </cofactor>
</comment>
<evidence type="ECO:0000256" key="4">
    <source>
        <dbReference type="ARBA" id="ARBA00012753"/>
    </source>
</evidence>
<dbReference type="FunFam" id="3.40.640.10:FF:000033">
    <property type="entry name" value="Aspartate aminotransferase"/>
    <property type="match status" value="1"/>
</dbReference>
<feature type="domain" description="Aminotransferase class I/classII large" evidence="9">
    <location>
        <begin position="40"/>
        <end position="389"/>
    </location>
</feature>
<dbReference type="InterPro" id="IPR004839">
    <property type="entry name" value="Aminotransferase_I/II_large"/>
</dbReference>
<comment type="similarity">
    <text evidence="2">Belongs to the class-I pyridoxal-phosphate-dependent aminotransferase family.</text>
</comment>
<dbReference type="InterPro" id="IPR015422">
    <property type="entry name" value="PyrdxlP-dep_Trfase_small"/>
</dbReference>
<dbReference type="GO" id="GO:0030170">
    <property type="term" value="F:pyridoxal phosphate binding"/>
    <property type="evidence" value="ECO:0007669"/>
    <property type="project" value="InterPro"/>
</dbReference>
<evidence type="ECO:0000256" key="2">
    <source>
        <dbReference type="ARBA" id="ARBA00007441"/>
    </source>
</evidence>
<evidence type="ECO:0000259" key="9">
    <source>
        <dbReference type="Pfam" id="PF00155"/>
    </source>
</evidence>
<dbReference type="OrthoDB" id="7973357at2"/>
<dbReference type="InterPro" id="IPR015421">
    <property type="entry name" value="PyrdxlP-dep_Trfase_major"/>
</dbReference>
<proteinExistence type="inferred from homology"/>
<sequence>MDQTYHGQHFARRVDGLAGETTSVWDIHMRAVADQAAGRDVIVMSVGDPDFATPAPIVESAVAALKAGDTHYTAIIGRDRLRRAIAEEFARKSSRLAGPENVVVTAGAQNALFSASLCLLSPGDEVLVFDPMYVTYEATLKVSGATIVRVPSDPATGFRPDIAALEAAVTERTRAIFFANPNNPTGIVFSPEEVAGIARIATENDLWVVSDEVYAGLTFDADHCHIGALEGMEQRSVTVSSVSKSHAMTGWRCGWLIAPQELVGHVHNLALCMNYGLPGFIQEAGATAMTEALGEADRMQEIYRRRRDIVVAELGKSDLIDVVVPEAGMFLIADIRKTGLDAPTFVAELYREKAVSVLDATAFGASLAGFVRISFAASEAELTEASRRIVAFAEGRAGA</sequence>
<evidence type="ECO:0000256" key="1">
    <source>
        <dbReference type="ARBA" id="ARBA00001933"/>
    </source>
</evidence>
<dbReference type="InterPro" id="IPR015424">
    <property type="entry name" value="PyrdxlP-dep_Trfase"/>
</dbReference>
<organism evidence="10 11">
    <name type="scientific">Rhodobium orientis</name>
    <dbReference type="NCBI Taxonomy" id="34017"/>
    <lineage>
        <taxon>Bacteria</taxon>
        <taxon>Pseudomonadati</taxon>
        <taxon>Pseudomonadota</taxon>
        <taxon>Alphaproteobacteria</taxon>
        <taxon>Hyphomicrobiales</taxon>
        <taxon>Rhodobiaceae</taxon>
        <taxon>Rhodobium</taxon>
    </lineage>
</organism>
<name>A0A327JHF2_9HYPH</name>
<evidence type="ECO:0000256" key="7">
    <source>
        <dbReference type="ARBA" id="ARBA00022898"/>
    </source>
</evidence>
<keyword evidence="10" id="KW-0670">Pyruvate</keyword>
<evidence type="ECO:0000256" key="5">
    <source>
        <dbReference type="ARBA" id="ARBA00022576"/>
    </source>
</evidence>
<dbReference type="AlphaFoldDB" id="A0A327JHF2"/>
<keyword evidence="6 10" id="KW-0808">Transferase</keyword>
<evidence type="ECO:0000313" key="10">
    <source>
        <dbReference type="EMBL" id="RAI24703.1"/>
    </source>
</evidence>